<dbReference type="InterPro" id="IPR050109">
    <property type="entry name" value="HTH-type_TetR-like_transc_reg"/>
</dbReference>
<evidence type="ECO:0000313" key="5">
    <source>
        <dbReference type="Proteomes" id="UP001162834"/>
    </source>
</evidence>
<evidence type="ECO:0000256" key="1">
    <source>
        <dbReference type="ARBA" id="ARBA00023125"/>
    </source>
</evidence>
<dbReference type="Pfam" id="PF17940">
    <property type="entry name" value="TetR_C_31"/>
    <property type="match status" value="1"/>
</dbReference>
<dbReference type="AlphaFoldDB" id="A0A9E6XY64"/>
<organism evidence="4 5">
    <name type="scientific">Capillimicrobium parvum</name>
    <dbReference type="NCBI Taxonomy" id="2884022"/>
    <lineage>
        <taxon>Bacteria</taxon>
        <taxon>Bacillati</taxon>
        <taxon>Actinomycetota</taxon>
        <taxon>Thermoleophilia</taxon>
        <taxon>Solirubrobacterales</taxon>
        <taxon>Capillimicrobiaceae</taxon>
        <taxon>Capillimicrobium</taxon>
    </lineage>
</organism>
<dbReference type="SUPFAM" id="SSF46689">
    <property type="entry name" value="Homeodomain-like"/>
    <property type="match status" value="1"/>
</dbReference>
<dbReference type="PANTHER" id="PTHR30055">
    <property type="entry name" value="HTH-TYPE TRANSCRIPTIONAL REGULATOR RUTR"/>
    <property type="match status" value="1"/>
</dbReference>
<dbReference type="InterPro" id="IPR009057">
    <property type="entry name" value="Homeodomain-like_sf"/>
</dbReference>
<feature type="DNA-binding region" description="H-T-H motif" evidence="2">
    <location>
        <begin position="36"/>
        <end position="55"/>
    </location>
</feature>
<feature type="domain" description="HTH tetR-type" evidence="3">
    <location>
        <begin position="13"/>
        <end position="73"/>
    </location>
</feature>
<dbReference type="Gene3D" id="1.10.357.10">
    <property type="entry name" value="Tetracycline Repressor, domain 2"/>
    <property type="match status" value="1"/>
</dbReference>
<dbReference type="GO" id="GO:0000976">
    <property type="term" value="F:transcription cis-regulatory region binding"/>
    <property type="evidence" value="ECO:0007669"/>
    <property type="project" value="TreeGrafter"/>
</dbReference>
<reference evidence="4" key="1">
    <citation type="journal article" date="2022" name="Int. J. Syst. Evol. Microbiol.">
        <title>Pseudomonas aegrilactucae sp. nov. and Pseudomonas morbosilactucae sp. nov., pathogens causing bacterial rot of lettuce in Japan.</title>
        <authorList>
            <person name="Sawada H."/>
            <person name="Fujikawa T."/>
            <person name="Satou M."/>
        </authorList>
    </citation>
    <scope>NUCLEOTIDE SEQUENCE</scope>
    <source>
        <strain evidence="4">0166_1</strain>
    </source>
</reference>
<dbReference type="KEGG" id="sbae:DSM104329_02404"/>
<name>A0A9E6XY64_9ACTN</name>
<dbReference type="PROSITE" id="PS50977">
    <property type="entry name" value="HTH_TETR_2"/>
    <property type="match status" value="1"/>
</dbReference>
<sequence>MASSDLSGSPAVPDSREALLDATERVIAREGFSALTYRSVAAEAGVTHGLVTYRFGTLDALISETLLRVARRAVDGSALEARSGRIEDFARDLGQLAEEAPDGQAFQFEVVLEARRREDLRAAVQEMYDNYFAVAQDALGRIGVDDSPAMTRLVFAALDGMILQQLIFGRREDTDALVAKLHEVLHALAAARAGSARDQL</sequence>
<gene>
    <name evidence="4" type="ORF">DSM104329_02404</name>
</gene>
<proteinExistence type="predicted"/>
<keyword evidence="5" id="KW-1185">Reference proteome</keyword>
<dbReference type="Proteomes" id="UP001162834">
    <property type="component" value="Chromosome"/>
</dbReference>
<protein>
    <recommendedName>
        <fullName evidence="3">HTH tetR-type domain-containing protein</fullName>
    </recommendedName>
</protein>
<dbReference type="EMBL" id="CP087164">
    <property type="protein sequence ID" value="UGS36007.1"/>
    <property type="molecule type" value="Genomic_DNA"/>
</dbReference>
<evidence type="ECO:0000256" key="2">
    <source>
        <dbReference type="PROSITE-ProRule" id="PRU00335"/>
    </source>
</evidence>
<dbReference type="GO" id="GO:0003700">
    <property type="term" value="F:DNA-binding transcription factor activity"/>
    <property type="evidence" value="ECO:0007669"/>
    <property type="project" value="TreeGrafter"/>
</dbReference>
<dbReference type="InterPro" id="IPR041583">
    <property type="entry name" value="TetR_C_31"/>
</dbReference>
<dbReference type="RefSeq" id="WP_259315687.1">
    <property type="nucleotide sequence ID" value="NZ_CP087164.1"/>
</dbReference>
<evidence type="ECO:0000259" key="3">
    <source>
        <dbReference type="PROSITE" id="PS50977"/>
    </source>
</evidence>
<dbReference type="InterPro" id="IPR001647">
    <property type="entry name" value="HTH_TetR"/>
</dbReference>
<dbReference type="InterPro" id="IPR036271">
    <property type="entry name" value="Tet_transcr_reg_TetR-rel_C_sf"/>
</dbReference>
<keyword evidence="1 2" id="KW-0238">DNA-binding</keyword>
<accession>A0A9E6XY64</accession>
<dbReference type="SUPFAM" id="SSF48498">
    <property type="entry name" value="Tetracyclin repressor-like, C-terminal domain"/>
    <property type="match status" value="1"/>
</dbReference>
<dbReference type="Pfam" id="PF00440">
    <property type="entry name" value="TetR_N"/>
    <property type="match status" value="1"/>
</dbReference>
<dbReference type="PANTHER" id="PTHR30055:SF148">
    <property type="entry name" value="TETR-FAMILY TRANSCRIPTIONAL REGULATOR"/>
    <property type="match status" value="1"/>
</dbReference>
<evidence type="ECO:0000313" key="4">
    <source>
        <dbReference type="EMBL" id="UGS36007.1"/>
    </source>
</evidence>